<evidence type="ECO:0000313" key="3">
    <source>
        <dbReference type="Proteomes" id="UP001291623"/>
    </source>
</evidence>
<gene>
    <name evidence="2" type="ORF">RND71_042252</name>
</gene>
<feature type="region of interest" description="Disordered" evidence="1">
    <location>
        <begin position="161"/>
        <end position="201"/>
    </location>
</feature>
<proteinExistence type="predicted"/>
<evidence type="ECO:0000256" key="1">
    <source>
        <dbReference type="SAM" id="MobiDB-lite"/>
    </source>
</evidence>
<evidence type="ECO:0000313" key="2">
    <source>
        <dbReference type="EMBL" id="KAK4337765.1"/>
    </source>
</evidence>
<name>A0AAE1UUF9_9SOLA</name>
<dbReference type="PANTHER" id="PTHR48449:SF1">
    <property type="entry name" value="DUF1985 DOMAIN-CONTAINING PROTEIN"/>
    <property type="match status" value="1"/>
</dbReference>
<protein>
    <submittedName>
        <fullName evidence="2">Uncharacterized protein</fullName>
    </submittedName>
</protein>
<comment type="caution">
    <text evidence="2">The sequence shown here is derived from an EMBL/GenBank/DDBJ whole genome shotgun (WGS) entry which is preliminary data.</text>
</comment>
<sequence length="541" mass="61398">MILQPQLGSNGTFWMDRIYGDTTITKLGFDGKFRMYMIDDDTTTTKLGSDEIFQIDLQPVFIQNQLIHALLLREVLSDKDDEILVKVNNTRLHFGLREFALITSVEKTMLNLPAFEHVPEEEEIHKDANFPLARNPRMKHSAVKSSDELRLLRRDYKLLNNEEQRDSRDEDHNDRDGLDKSKNSKIDDLSGPTEEVDEGMKEGDQVVDDAVDGCVKVGDDVVDDAVDGGKISGDEVDWSVVPDAEFSKFTQSDSAKNNMTMDEVDNLVKSVTEAMLDDHVLDNVADECVKVGDDVDWSTVPDVKFSKFTQSDSVKNIKVVEEVDNVVKGMPEAVYFDHELGFGKSSRDELQDYVGDHVEEEERNVMEEPRKCGGYKGGKNVGEAYARLGNDVILDDTPIVPRRPRKQAKACDLPYMTNFEYGDISVQTPVVPSNEHIFLINHPSQIIIESAIDFNLTKKYNNFITRSLRVKENSSDGILAVDSFEIRMGLWCFAATFSEYFIEVCNILKGVNDIDAIWSRYSIFLWDYEKMQLVMTSLLVD</sequence>
<feature type="compositionally biased region" description="Basic and acidic residues" evidence="1">
    <location>
        <begin position="161"/>
        <end position="188"/>
    </location>
</feature>
<organism evidence="2 3">
    <name type="scientific">Anisodus tanguticus</name>
    <dbReference type="NCBI Taxonomy" id="243964"/>
    <lineage>
        <taxon>Eukaryota</taxon>
        <taxon>Viridiplantae</taxon>
        <taxon>Streptophyta</taxon>
        <taxon>Embryophyta</taxon>
        <taxon>Tracheophyta</taxon>
        <taxon>Spermatophyta</taxon>
        <taxon>Magnoliopsida</taxon>
        <taxon>eudicotyledons</taxon>
        <taxon>Gunneridae</taxon>
        <taxon>Pentapetalae</taxon>
        <taxon>asterids</taxon>
        <taxon>lamiids</taxon>
        <taxon>Solanales</taxon>
        <taxon>Solanaceae</taxon>
        <taxon>Solanoideae</taxon>
        <taxon>Hyoscyameae</taxon>
        <taxon>Anisodus</taxon>
    </lineage>
</organism>
<dbReference type="Proteomes" id="UP001291623">
    <property type="component" value="Unassembled WGS sequence"/>
</dbReference>
<reference evidence="2" key="1">
    <citation type="submission" date="2023-12" db="EMBL/GenBank/DDBJ databases">
        <title>Genome assembly of Anisodus tanguticus.</title>
        <authorList>
            <person name="Wang Y.-J."/>
        </authorList>
    </citation>
    <scope>NUCLEOTIDE SEQUENCE</scope>
    <source>
        <strain evidence="2">KB-2021</strain>
        <tissue evidence="2">Leaf</tissue>
    </source>
</reference>
<keyword evidence="3" id="KW-1185">Reference proteome</keyword>
<dbReference type="PANTHER" id="PTHR48449">
    <property type="entry name" value="DUF1985 DOMAIN-CONTAINING PROTEIN"/>
    <property type="match status" value="1"/>
</dbReference>
<accession>A0AAE1UUF9</accession>
<dbReference type="EMBL" id="JAVYJV010000024">
    <property type="protein sequence ID" value="KAK4337765.1"/>
    <property type="molecule type" value="Genomic_DNA"/>
</dbReference>
<dbReference type="AlphaFoldDB" id="A0AAE1UUF9"/>